<dbReference type="PANTHER" id="PTHR38471:SF2">
    <property type="entry name" value="FOUR HELIX BUNDLE PROTEIN"/>
    <property type="match status" value="1"/>
</dbReference>
<gene>
    <name evidence="1" type="ORF">KMW28_25260</name>
</gene>
<dbReference type="AlphaFoldDB" id="A0AAX1N9T2"/>
<dbReference type="EMBL" id="CP076133">
    <property type="protein sequence ID" value="QWG04204.1"/>
    <property type="molecule type" value="Genomic_DNA"/>
</dbReference>
<reference evidence="1 2" key="1">
    <citation type="submission" date="2021-05" db="EMBL/GenBank/DDBJ databases">
        <title>Comparative genomic studies on the polysaccharide-degrading batcterial strains of the Flammeovirga genus.</title>
        <authorList>
            <person name="Zewei F."/>
            <person name="Zheng Z."/>
            <person name="Yu L."/>
            <person name="Ruyue G."/>
            <person name="Yanhong M."/>
            <person name="Yuanyuan C."/>
            <person name="Jingyan G."/>
            <person name="Wenjun H."/>
        </authorList>
    </citation>
    <scope>NUCLEOTIDE SEQUENCE [LARGE SCALE GENOMIC DNA]</scope>
    <source>
        <strain evidence="1 2">NBRC:100898</strain>
    </source>
</reference>
<dbReference type="RefSeq" id="WP_169663692.1">
    <property type="nucleotide sequence ID" value="NZ_CP076133.1"/>
</dbReference>
<dbReference type="NCBIfam" id="TIGR02436">
    <property type="entry name" value="four helix bundle protein"/>
    <property type="match status" value="1"/>
</dbReference>
<proteinExistence type="predicted"/>
<dbReference type="Pfam" id="PF05635">
    <property type="entry name" value="23S_rRNA_IVP"/>
    <property type="match status" value="1"/>
</dbReference>
<dbReference type="InterPro" id="IPR012657">
    <property type="entry name" value="23S_rRNA-intervening_sequence"/>
</dbReference>
<evidence type="ECO:0000313" key="1">
    <source>
        <dbReference type="EMBL" id="QWG04204.1"/>
    </source>
</evidence>
<protein>
    <submittedName>
        <fullName evidence="1">Four helix bundle protein</fullName>
    </submittedName>
</protein>
<sequence>MSLVAEKSFQLSIRIVNSYKYLSDQKNEFIMSKQLLRSGTSIGANISEAEFAQSKSDFIHKLSISLKETNESIYWIRLLHATSYLTNIMYSSLLNDLKDIKHILMKIINTSKSKT</sequence>
<evidence type="ECO:0000313" key="2">
    <source>
        <dbReference type="Proteomes" id="UP000678679"/>
    </source>
</evidence>
<accession>A0AAX1N9T2</accession>
<dbReference type="InterPro" id="IPR036583">
    <property type="entry name" value="23S_rRNA_IVS_sf"/>
</dbReference>
<keyword evidence="2" id="KW-1185">Reference proteome</keyword>
<dbReference type="PIRSF" id="PIRSF035652">
    <property type="entry name" value="CHP02436"/>
    <property type="match status" value="1"/>
</dbReference>
<dbReference type="Gene3D" id="1.20.1440.60">
    <property type="entry name" value="23S rRNA-intervening sequence"/>
    <property type="match status" value="1"/>
</dbReference>
<dbReference type="SUPFAM" id="SSF158446">
    <property type="entry name" value="IVS-encoded protein-like"/>
    <property type="match status" value="1"/>
</dbReference>
<dbReference type="Proteomes" id="UP000678679">
    <property type="component" value="Chromosome 2"/>
</dbReference>
<dbReference type="KEGG" id="fya:KMW28_25260"/>
<dbReference type="PANTHER" id="PTHR38471">
    <property type="entry name" value="FOUR HELIX BUNDLE PROTEIN"/>
    <property type="match status" value="1"/>
</dbReference>
<name>A0AAX1N9T2_9BACT</name>
<organism evidence="1 2">
    <name type="scientific">Flammeovirga yaeyamensis</name>
    <dbReference type="NCBI Taxonomy" id="367791"/>
    <lineage>
        <taxon>Bacteria</taxon>
        <taxon>Pseudomonadati</taxon>
        <taxon>Bacteroidota</taxon>
        <taxon>Cytophagia</taxon>
        <taxon>Cytophagales</taxon>
        <taxon>Flammeovirgaceae</taxon>
        <taxon>Flammeovirga</taxon>
    </lineage>
</organism>